<comment type="caution">
    <text evidence="3">The sequence shown here is derived from an EMBL/GenBank/DDBJ whole genome shotgun (WGS) entry which is preliminary data.</text>
</comment>
<keyword evidence="2" id="KW-1133">Transmembrane helix</keyword>
<proteinExistence type="predicted"/>
<dbReference type="RefSeq" id="WP_022859886.1">
    <property type="nucleotide sequence ID" value="NZ_JGZB01000001.1"/>
</dbReference>
<reference evidence="3 4" key="1">
    <citation type="submission" date="2014-03" db="EMBL/GenBank/DDBJ databases">
        <title>Genomics of Bifidobacteria.</title>
        <authorList>
            <person name="Ventura M."/>
            <person name="Milani C."/>
            <person name="Lugli G.A."/>
        </authorList>
    </citation>
    <scope>NUCLEOTIDE SEQUENCE [LARGE SCALE GENOMIC DNA]</scope>
    <source>
        <strain evidence="3 4">LMG 11591</strain>
    </source>
</reference>
<evidence type="ECO:0000256" key="2">
    <source>
        <dbReference type="SAM" id="Phobius"/>
    </source>
</evidence>
<protein>
    <recommendedName>
        <fullName evidence="5">M-like protein Szp3</fullName>
    </recommendedName>
</protein>
<dbReference type="EMBL" id="JGZB01000001">
    <property type="protein sequence ID" value="KFI69482.1"/>
    <property type="molecule type" value="Genomic_DNA"/>
</dbReference>
<name>A0A087BEN2_9BIFI</name>
<evidence type="ECO:0000256" key="1">
    <source>
        <dbReference type="SAM" id="MobiDB-lite"/>
    </source>
</evidence>
<accession>A0A087BEN2</accession>
<feature type="region of interest" description="Disordered" evidence="1">
    <location>
        <begin position="155"/>
        <end position="206"/>
    </location>
</feature>
<evidence type="ECO:0000313" key="4">
    <source>
        <dbReference type="Proteomes" id="UP000029052"/>
    </source>
</evidence>
<dbReference type="AlphaFoldDB" id="A0A087BEN2"/>
<sequence>MQNNEEFASPRGRRWPVVVAIVAVVVVVIGGIGAFIYANNHTKALNRCHASVAAFSEQRRQLLDTVDQSPKLQQLVQQVLGVDEVLDAAAKAADAAEDTVGEQGCAANATITQLNLVADTLDSATDSLRSSLATMKKQTADTTPEALLDWLGLSVDPEKDTPSTSGSDQTQDSDAGNGNSSNTGNSDRPQNNDNENQVDSDKRQLSDSIAQGRALLERLRTSYRNSAAAQRLSDGLQTAVDTAERLIDQSGVKNSRLYKAAKVTLDEIIQAVNNWIDEQAAKAQ</sequence>
<dbReference type="eggNOG" id="ENOG5031K74">
    <property type="taxonomic scope" value="Bacteria"/>
</dbReference>
<dbReference type="Proteomes" id="UP000029052">
    <property type="component" value="Unassembled WGS sequence"/>
</dbReference>
<keyword evidence="4" id="KW-1185">Reference proteome</keyword>
<feature type="transmembrane region" description="Helical" evidence="2">
    <location>
        <begin position="15"/>
        <end position="37"/>
    </location>
</feature>
<keyword evidence="2" id="KW-0472">Membrane</keyword>
<evidence type="ECO:0008006" key="5">
    <source>
        <dbReference type="Google" id="ProtNLM"/>
    </source>
</evidence>
<evidence type="ECO:0000313" key="3">
    <source>
        <dbReference type="EMBL" id="KFI69482.1"/>
    </source>
</evidence>
<organism evidence="3 4">
    <name type="scientific">Bifidobacterium magnum</name>
    <dbReference type="NCBI Taxonomy" id="1692"/>
    <lineage>
        <taxon>Bacteria</taxon>
        <taxon>Bacillati</taxon>
        <taxon>Actinomycetota</taxon>
        <taxon>Actinomycetes</taxon>
        <taxon>Bifidobacteriales</taxon>
        <taxon>Bifidobacteriaceae</taxon>
        <taxon>Bifidobacterium</taxon>
    </lineage>
</organism>
<gene>
    <name evidence="3" type="ORF">BMAGN_1189</name>
</gene>
<feature type="compositionally biased region" description="Polar residues" evidence="1">
    <location>
        <begin position="188"/>
        <end position="197"/>
    </location>
</feature>
<keyword evidence="2" id="KW-0812">Transmembrane</keyword>
<feature type="compositionally biased region" description="Low complexity" evidence="1">
    <location>
        <begin position="162"/>
        <end position="187"/>
    </location>
</feature>